<dbReference type="EMBL" id="JOJR01021072">
    <property type="protein sequence ID" value="RCN24313.1"/>
    <property type="molecule type" value="Genomic_DNA"/>
</dbReference>
<organism evidence="1 2">
    <name type="scientific">Ancylostoma caninum</name>
    <name type="common">Dog hookworm</name>
    <dbReference type="NCBI Taxonomy" id="29170"/>
    <lineage>
        <taxon>Eukaryota</taxon>
        <taxon>Metazoa</taxon>
        <taxon>Ecdysozoa</taxon>
        <taxon>Nematoda</taxon>
        <taxon>Chromadorea</taxon>
        <taxon>Rhabditida</taxon>
        <taxon>Rhabditina</taxon>
        <taxon>Rhabditomorpha</taxon>
        <taxon>Strongyloidea</taxon>
        <taxon>Ancylostomatidae</taxon>
        <taxon>Ancylostomatinae</taxon>
        <taxon>Ancylostoma</taxon>
    </lineage>
</organism>
<dbReference type="Proteomes" id="UP000252519">
    <property type="component" value="Unassembled WGS sequence"/>
</dbReference>
<reference evidence="1 2" key="1">
    <citation type="submission" date="2014-10" db="EMBL/GenBank/DDBJ databases">
        <title>Draft genome of the hookworm Ancylostoma caninum.</title>
        <authorList>
            <person name="Mitreva M."/>
        </authorList>
    </citation>
    <scope>NUCLEOTIDE SEQUENCE [LARGE SCALE GENOMIC DNA]</scope>
    <source>
        <strain evidence="1 2">Baltimore</strain>
    </source>
</reference>
<evidence type="ECO:0000313" key="2">
    <source>
        <dbReference type="Proteomes" id="UP000252519"/>
    </source>
</evidence>
<name>A0A368EX31_ANCCA</name>
<evidence type="ECO:0000313" key="1">
    <source>
        <dbReference type="EMBL" id="RCN24313.1"/>
    </source>
</evidence>
<sequence length="103" mass="11781">MHEDSKFGKKKLRKFPFRCLHSAEMVVLLFSYKADEIFLSVLRAVDDSFGIHLFDIRAGSKKKSRVNPIMENHQVVCSACSDHYIALGSSTFVLENEDKKKSK</sequence>
<proteinExistence type="predicted"/>
<dbReference type="OrthoDB" id="25131at2759"/>
<dbReference type="STRING" id="29170.A0A368EX31"/>
<dbReference type="AlphaFoldDB" id="A0A368EX31"/>
<gene>
    <name evidence="1" type="ORF">ANCCAN_29993</name>
</gene>
<accession>A0A368EX31</accession>
<feature type="non-terminal residue" evidence="1">
    <location>
        <position position="103"/>
    </location>
</feature>
<comment type="caution">
    <text evidence="1">The sequence shown here is derived from an EMBL/GenBank/DDBJ whole genome shotgun (WGS) entry which is preliminary data.</text>
</comment>
<protein>
    <submittedName>
        <fullName evidence="1">Uncharacterized protein</fullName>
    </submittedName>
</protein>
<keyword evidence="2" id="KW-1185">Reference proteome</keyword>